<dbReference type="Pfam" id="PF17125">
    <property type="entry name" value="Methyltr_RsmF_N"/>
    <property type="match status" value="1"/>
</dbReference>
<gene>
    <name evidence="2" type="ORF">S01H4_11257</name>
</gene>
<reference evidence="2" key="1">
    <citation type="journal article" date="2014" name="Front. Microbiol.">
        <title>High frequency of phylogenetically diverse reductive dehalogenase-homologous genes in deep subseafloor sedimentary metagenomes.</title>
        <authorList>
            <person name="Kawai M."/>
            <person name="Futagami T."/>
            <person name="Toyoda A."/>
            <person name="Takaki Y."/>
            <person name="Nishi S."/>
            <person name="Hori S."/>
            <person name="Arai W."/>
            <person name="Tsubouchi T."/>
            <person name="Morono Y."/>
            <person name="Uchiyama I."/>
            <person name="Ito T."/>
            <person name="Fujiyama A."/>
            <person name="Inagaki F."/>
            <person name="Takami H."/>
        </authorList>
    </citation>
    <scope>NUCLEOTIDE SEQUENCE</scope>
    <source>
        <strain evidence="2">Expedition CK06-06</strain>
    </source>
</reference>
<protein>
    <recommendedName>
        <fullName evidence="1">Ribosomal RNA small subunit methyltransferase F N-terminal domain-containing protein</fullName>
    </recommendedName>
</protein>
<organism evidence="2">
    <name type="scientific">marine sediment metagenome</name>
    <dbReference type="NCBI Taxonomy" id="412755"/>
    <lineage>
        <taxon>unclassified sequences</taxon>
        <taxon>metagenomes</taxon>
        <taxon>ecological metagenomes</taxon>
    </lineage>
</organism>
<evidence type="ECO:0000259" key="1">
    <source>
        <dbReference type="Pfam" id="PF17125"/>
    </source>
</evidence>
<evidence type="ECO:0000313" key="2">
    <source>
        <dbReference type="EMBL" id="GAG71612.1"/>
    </source>
</evidence>
<dbReference type="SUPFAM" id="SSF53335">
    <property type="entry name" value="S-adenosyl-L-methionine-dependent methyltransferases"/>
    <property type="match status" value="1"/>
</dbReference>
<proteinExistence type="predicted"/>
<dbReference type="AlphaFoldDB" id="X1AQH9"/>
<dbReference type="InterPro" id="IPR029063">
    <property type="entry name" value="SAM-dependent_MTases_sf"/>
</dbReference>
<feature type="domain" description="Ribosomal RNA small subunit methyltransferase F N-terminal" evidence="1">
    <location>
        <begin position="25"/>
        <end position="90"/>
    </location>
</feature>
<name>X1AQH9_9ZZZZ</name>
<sequence length="125" mass="14700">MIFISLNSKSIQKLAEQFGYLPYMIERYFQFLGEDQTKQLLEANEKPVTPSIRVNTLKIDKDSLKNRLGSKGFKLESIDWIDYVFKIKKSPLNLGSTQLPFSSWLLLNLFRPQFYECPFFDNSIF</sequence>
<accession>X1AQH9</accession>
<dbReference type="Gene3D" id="3.30.70.1170">
    <property type="entry name" value="Sun protein, domain 3"/>
    <property type="match status" value="1"/>
</dbReference>
<comment type="caution">
    <text evidence="2">The sequence shown here is derived from an EMBL/GenBank/DDBJ whole genome shotgun (WGS) entry which is preliminary data.</text>
</comment>
<dbReference type="InterPro" id="IPR031341">
    <property type="entry name" value="Methyltr_RsmF_N"/>
</dbReference>
<dbReference type="EMBL" id="BART01004508">
    <property type="protein sequence ID" value="GAG71612.1"/>
    <property type="molecule type" value="Genomic_DNA"/>
</dbReference>